<protein>
    <submittedName>
        <fullName evidence="9">ABC transporter permease</fullName>
    </submittedName>
</protein>
<evidence type="ECO:0000256" key="7">
    <source>
        <dbReference type="RuleBase" id="RU363032"/>
    </source>
</evidence>
<comment type="caution">
    <text evidence="9">The sequence shown here is derived from an EMBL/GenBank/DDBJ whole genome shotgun (WGS) entry which is preliminary data.</text>
</comment>
<feature type="transmembrane region" description="Helical" evidence="7">
    <location>
        <begin position="118"/>
        <end position="136"/>
    </location>
</feature>
<dbReference type="GO" id="GO:0055085">
    <property type="term" value="P:transmembrane transport"/>
    <property type="evidence" value="ECO:0007669"/>
    <property type="project" value="InterPro"/>
</dbReference>
<dbReference type="PANTHER" id="PTHR30151">
    <property type="entry name" value="ALKANE SULFONATE ABC TRANSPORTER-RELATED, MEMBRANE SUBUNIT"/>
    <property type="match status" value="1"/>
</dbReference>
<feature type="domain" description="ABC transmembrane type-1" evidence="8">
    <location>
        <begin position="77"/>
        <end position="257"/>
    </location>
</feature>
<sequence length="273" mass="30377">MSDTKRPPARRRWLELRKPVSRTQAILSGILIWTLFFAVWEGVSLAGLVNDLLVPAPHEVLATLGDMLANRGLVSDILISVWRVVFSFSIACAVAIPLGIAMGAFPSVEAVFNPFVSAWRYLPAPSFIPILLMWFGTGETPKIALLIIGVIFFLITLIMDHTRQVRAELVETGLTLGAGRWTIVRTIIFPAVMPNILTAMRQMLAVTWTYLVIAEIVASTTGIGAMMMRARRFLHTDEIMAGIIVIGILGLGFDILFRMLHRWLFPYTQERGS</sequence>
<proteinExistence type="inferred from homology"/>
<feature type="transmembrane region" description="Helical" evidence="7">
    <location>
        <begin position="239"/>
        <end position="257"/>
    </location>
</feature>
<dbReference type="SUPFAM" id="SSF161098">
    <property type="entry name" value="MetI-like"/>
    <property type="match status" value="1"/>
</dbReference>
<keyword evidence="10" id="KW-1185">Reference proteome</keyword>
<accession>A0A3A8B736</accession>
<evidence type="ECO:0000259" key="8">
    <source>
        <dbReference type="PROSITE" id="PS50928"/>
    </source>
</evidence>
<dbReference type="Pfam" id="PF00528">
    <property type="entry name" value="BPD_transp_1"/>
    <property type="match status" value="1"/>
</dbReference>
<evidence type="ECO:0000256" key="3">
    <source>
        <dbReference type="ARBA" id="ARBA00022475"/>
    </source>
</evidence>
<dbReference type="CDD" id="cd06261">
    <property type="entry name" value="TM_PBP2"/>
    <property type="match status" value="1"/>
</dbReference>
<gene>
    <name evidence="9" type="ORF">D6850_02265</name>
</gene>
<evidence type="ECO:0000256" key="2">
    <source>
        <dbReference type="ARBA" id="ARBA00022448"/>
    </source>
</evidence>
<feature type="transmembrane region" description="Helical" evidence="7">
    <location>
        <begin position="143"/>
        <end position="159"/>
    </location>
</feature>
<keyword evidence="5 7" id="KW-1133">Transmembrane helix</keyword>
<reference evidence="9 10" key="1">
    <citation type="submission" date="2018-09" db="EMBL/GenBank/DDBJ databases">
        <title>Roseovarius spongiae sp. nov., isolated from a marine sponge.</title>
        <authorList>
            <person name="Zhuang L."/>
            <person name="Luo L."/>
        </authorList>
    </citation>
    <scope>NUCLEOTIDE SEQUENCE [LARGE SCALE GENOMIC DNA]</scope>
    <source>
        <strain evidence="9 10">HN-E21</strain>
    </source>
</reference>
<dbReference type="EMBL" id="RAPE01000001">
    <property type="protein sequence ID" value="RKF17235.1"/>
    <property type="molecule type" value="Genomic_DNA"/>
</dbReference>
<keyword evidence="4 7" id="KW-0812">Transmembrane</keyword>
<comment type="similarity">
    <text evidence="7">Belongs to the binding-protein-dependent transport system permease family.</text>
</comment>
<feature type="transmembrane region" description="Helical" evidence="7">
    <location>
        <begin position="179"/>
        <end position="197"/>
    </location>
</feature>
<name>A0A3A8B736_9RHOB</name>
<dbReference type="AlphaFoldDB" id="A0A3A8B736"/>
<evidence type="ECO:0000256" key="1">
    <source>
        <dbReference type="ARBA" id="ARBA00004651"/>
    </source>
</evidence>
<evidence type="ECO:0000256" key="5">
    <source>
        <dbReference type="ARBA" id="ARBA00022989"/>
    </source>
</evidence>
<keyword evidence="3" id="KW-1003">Cell membrane</keyword>
<evidence type="ECO:0000256" key="4">
    <source>
        <dbReference type="ARBA" id="ARBA00022692"/>
    </source>
</evidence>
<dbReference type="RefSeq" id="WP_121165031.1">
    <property type="nucleotide sequence ID" value="NZ_RAPE01000001.1"/>
</dbReference>
<evidence type="ECO:0000313" key="9">
    <source>
        <dbReference type="EMBL" id="RKF17235.1"/>
    </source>
</evidence>
<dbReference type="PANTHER" id="PTHR30151:SF0">
    <property type="entry name" value="ABC TRANSPORTER PERMEASE PROTEIN MJ0413-RELATED"/>
    <property type="match status" value="1"/>
</dbReference>
<evidence type="ECO:0000313" key="10">
    <source>
        <dbReference type="Proteomes" id="UP000281128"/>
    </source>
</evidence>
<feature type="transmembrane region" description="Helical" evidence="7">
    <location>
        <begin position="81"/>
        <end position="106"/>
    </location>
</feature>
<dbReference type="PROSITE" id="PS50928">
    <property type="entry name" value="ABC_TM1"/>
    <property type="match status" value="1"/>
</dbReference>
<evidence type="ECO:0000256" key="6">
    <source>
        <dbReference type="ARBA" id="ARBA00023136"/>
    </source>
</evidence>
<dbReference type="Gene3D" id="1.10.3720.10">
    <property type="entry name" value="MetI-like"/>
    <property type="match status" value="1"/>
</dbReference>
<dbReference type="Proteomes" id="UP000281128">
    <property type="component" value="Unassembled WGS sequence"/>
</dbReference>
<keyword evidence="6 7" id="KW-0472">Membrane</keyword>
<dbReference type="InterPro" id="IPR000515">
    <property type="entry name" value="MetI-like"/>
</dbReference>
<feature type="transmembrane region" description="Helical" evidence="7">
    <location>
        <begin position="204"/>
        <end position="227"/>
    </location>
</feature>
<keyword evidence="2 7" id="KW-0813">Transport</keyword>
<comment type="subcellular location">
    <subcellularLocation>
        <location evidence="1 7">Cell membrane</location>
        <topology evidence="1 7">Multi-pass membrane protein</topology>
    </subcellularLocation>
</comment>
<dbReference type="OrthoDB" id="9799271at2"/>
<dbReference type="GO" id="GO:0005886">
    <property type="term" value="C:plasma membrane"/>
    <property type="evidence" value="ECO:0007669"/>
    <property type="project" value="UniProtKB-SubCell"/>
</dbReference>
<organism evidence="9 10">
    <name type="scientific">Roseovarius spongiae</name>
    <dbReference type="NCBI Taxonomy" id="2320272"/>
    <lineage>
        <taxon>Bacteria</taxon>
        <taxon>Pseudomonadati</taxon>
        <taxon>Pseudomonadota</taxon>
        <taxon>Alphaproteobacteria</taxon>
        <taxon>Rhodobacterales</taxon>
        <taxon>Roseobacteraceae</taxon>
        <taxon>Roseovarius</taxon>
    </lineage>
</organism>
<dbReference type="InterPro" id="IPR035906">
    <property type="entry name" value="MetI-like_sf"/>
</dbReference>